<protein>
    <submittedName>
        <fullName evidence="14">Sialic acid-binding Ig-like lectin 12</fullName>
    </submittedName>
</protein>
<evidence type="ECO:0000256" key="12">
    <source>
        <dbReference type="SAM" id="SignalP"/>
    </source>
</evidence>
<evidence type="ECO:0000313" key="14">
    <source>
        <dbReference type="EMBL" id="MBZ3890902.1"/>
    </source>
</evidence>
<dbReference type="GO" id="GO:0031348">
    <property type="term" value="P:negative regulation of defense response"/>
    <property type="evidence" value="ECO:0007669"/>
    <property type="project" value="UniProtKB-ARBA"/>
</dbReference>
<dbReference type="Proteomes" id="UP001166674">
    <property type="component" value="Unassembled WGS sequence"/>
</dbReference>
<evidence type="ECO:0000256" key="6">
    <source>
        <dbReference type="ARBA" id="ARBA00022989"/>
    </source>
</evidence>
<evidence type="ECO:0000256" key="11">
    <source>
        <dbReference type="ARBA" id="ARBA00038361"/>
    </source>
</evidence>
<keyword evidence="15" id="KW-1185">Reference proteome</keyword>
<dbReference type="GO" id="GO:0030246">
    <property type="term" value="F:carbohydrate binding"/>
    <property type="evidence" value="ECO:0007669"/>
    <property type="project" value="UniProtKB-KW"/>
</dbReference>
<evidence type="ECO:0000313" key="15">
    <source>
        <dbReference type="Proteomes" id="UP001166674"/>
    </source>
</evidence>
<evidence type="ECO:0000256" key="1">
    <source>
        <dbReference type="ARBA" id="ARBA00004479"/>
    </source>
</evidence>
<keyword evidence="7" id="KW-0472">Membrane</keyword>
<dbReference type="GO" id="GO:0005886">
    <property type="term" value="C:plasma membrane"/>
    <property type="evidence" value="ECO:0007669"/>
    <property type="project" value="TreeGrafter"/>
</dbReference>
<dbReference type="InterPro" id="IPR013106">
    <property type="entry name" value="Ig_V-set"/>
</dbReference>
<dbReference type="FunFam" id="2.60.40.10:FF:000829">
    <property type="entry name" value="Sialic acid-binding Ig-like lectin 8"/>
    <property type="match status" value="2"/>
</dbReference>
<dbReference type="SMART" id="SM00409">
    <property type="entry name" value="IG"/>
    <property type="match status" value="3"/>
</dbReference>
<keyword evidence="4" id="KW-0430">Lectin</keyword>
<feature type="domain" description="Ig-like" evidence="13">
    <location>
        <begin position="327"/>
        <end position="410"/>
    </location>
</feature>
<dbReference type="PROSITE" id="PS50835">
    <property type="entry name" value="IG_LIKE"/>
    <property type="match status" value="2"/>
</dbReference>
<evidence type="ECO:0000256" key="10">
    <source>
        <dbReference type="ARBA" id="ARBA00023319"/>
    </source>
</evidence>
<evidence type="ECO:0000256" key="9">
    <source>
        <dbReference type="ARBA" id="ARBA00023180"/>
    </source>
</evidence>
<keyword evidence="8" id="KW-1015">Disulfide bond</keyword>
<feature type="chain" id="PRO_5041265060" evidence="12">
    <location>
        <begin position="18"/>
        <end position="416"/>
    </location>
</feature>
<keyword evidence="5" id="KW-0130">Cell adhesion</keyword>
<name>A0AA41NIC9_SCICA</name>
<proteinExistence type="inferred from homology"/>
<keyword evidence="10" id="KW-0393">Immunoglobulin domain</keyword>
<dbReference type="InterPro" id="IPR007110">
    <property type="entry name" value="Ig-like_dom"/>
</dbReference>
<evidence type="ECO:0000256" key="5">
    <source>
        <dbReference type="ARBA" id="ARBA00022889"/>
    </source>
</evidence>
<dbReference type="InterPro" id="IPR036179">
    <property type="entry name" value="Ig-like_dom_sf"/>
</dbReference>
<feature type="domain" description="Ig-like" evidence="13">
    <location>
        <begin position="204"/>
        <end position="321"/>
    </location>
</feature>
<keyword evidence="6" id="KW-1133">Transmembrane helix</keyword>
<dbReference type="GO" id="GO:0007155">
    <property type="term" value="P:cell adhesion"/>
    <property type="evidence" value="ECO:0007669"/>
    <property type="project" value="UniProtKB-KW"/>
</dbReference>
<accession>A0AA41NIC9</accession>
<keyword evidence="2" id="KW-0812">Transmembrane</keyword>
<evidence type="ECO:0000256" key="3">
    <source>
        <dbReference type="ARBA" id="ARBA00022729"/>
    </source>
</evidence>
<evidence type="ECO:0000256" key="2">
    <source>
        <dbReference type="ARBA" id="ARBA00022692"/>
    </source>
</evidence>
<dbReference type="Pfam" id="PF07686">
    <property type="entry name" value="V-set"/>
    <property type="match status" value="2"/>
</dbReference>
<gene>
    <name evidence="14" type="ORF">SUZIE_210280</name>
</gene>
<comment type="similarity">
    <text evidence="11">Belongs to the immunoglobulin superfamily. SIGLEC (sialic acid binding Ig-like lectin) family.</text>
</comment>
<evidence type="ECO:0000259" key="13">
    <source>
        <dbReference type="PROSITE" id="PS50835"/>
    </source>
</evidence>
<keyword evidence="9" id="KW-0325">Glycoprotein</keyword>
<dbReference type="GO" id="GO:0033691">
    <property type="term" value="F:sialic acid binding"/>
    <property type="evidence" value="ECO:0007669"/>
    <property type="project" value="TreeGrafter"/>
</dbReference>
<dbReference type="PANTHER" id="PTHR12035">
    <property type="entry name" value="SIALIC ACID BINDING IMMUNOGLOBULIN-LIKE LECTIN"/>
    <property type="match status" value="1"/>
</dbReference>
<reference evidence="14" key="1">
    <citation type="submission" date="2020-03" db="EMBL/GenBank/DDBJ databases">
        <title>Studies in the Genomics of Life Span.</title>
        <authorList>
            <person name="Glass D."/>
        </authorList>
    </citation>
    <scope>NUCLEOTIDE SEQUENCE</scope>
    <source>
        <strain evidence="14">SUZIE</strain>
        <tissue evidence="14">Muscle</tissue>
    </source>
</reference>
<evidence type="ECO:0000256" key="8">
    <source>
        <dbReference type="ARBA" id="ARBA00023157"/>
    </source>
</evidence>
<dbReference type="Gene3D" id="2.60.40.10">
    <property type="entry name" value="Immunoglobulins"/>
    <property type="match status" value="3"/>
</dbReference>
<evidence type="ECO:0000256" key="7">
    <source>
        <dbReference type="ARBA" id="ARBA00023136"/>
    </source>
</evidence>
<feature type="signal peptide" evidence="12">
    <location>
        <begin position="1"/>
        <end position="17"/>
    </location>
</feature>
<dbReference type="InterPro" id="IPR013783">
    <property type="entry name" value="Ig-like_fold"/>
</dbReference>
<keyword evidence="3 12" id="KW-0732">Signal</keyword>
<dbReference type="EMBL" id="JAATJV010444004">
    <property type="protein sequence ID" value="MBZ3890902.1"/>
    <property type="molecule type" value="Genomic_DNA"/>
</dbReference>
<dbReference type="PANTHER" id="PTHR12035:SF125">
    <property type="entry name" value="SIALIC ACID-BINDING IG-LIKE LECTIN 5"/>
    <property type="match status" value="1"/>
</dbReference>
<dbReference type="InterPro" id="IPR003599">
    <property type="entry name" value="Ig_sub"/>
</dbReference>
<comment type="subcellular location">
    <subcellularLocation>
        <location evidence="1">Membrane</location>
        <topology evidence="1">Single-pass type I membrane protein</topology>
    </subcellularLocation>
</comment>
<comment type="caution">
    <text evidence="14">The sequence shown here is derived from an EMBL/GenBank/DDBJ whole genome shotgun (WGS) entry which is preliminary data.</text>
</comment>
<sequence length="416" mass="45821">MLWLWLSLLWAVECACGEGTWRARHDAPWTPRGCYAKDPSYGLDALPSVTVQQGLCVLVPCNFSYPNSGPGNVSGYWFHEWAHTNHDSPVATNDPAGRVQEETQGRFLLLGDPTTKDCSLSIRDARNSDTGSYFFRMKKGNVKWNYCAKQVSVNVTGAQEPSASRMLWLWLSLLWAVECACGEGTWRAGHDGPRTSRGCNAKDPRYRLDALQSVTVQQGLCVLVPCNFSYPNSGPGNVSGYWFHEWADTDHDSPVATNDPARSVQEETQGRFLLLGNLTSKNCSLSIRDARNSDTGSYFFQMERGNVKWNYCANEVSVNVTALTHSPDILLPGNLESGHPSNLTCSVPWACEQGTPPTFSWEGTSVSSLGANITHSSVLTLTPRPQDDGTYLTCRVMFPAAGVTTERTIQLNVTCE</sequence>
<dbReference type="InterPro" id="IPR051036">
    <property type="entry name" value="SIGLEC"/>
</dbReference>
<evidence type="ECO:0000256" key="4">
    <source>
        <dbReference type="ARBA" id="ARBA00022734"/>
    </source>
</evidence>
<dbReference type="SUPFAM" id="SSF48726">
    <property type="entry name" value="Immunoglobulin"/>
    <property type="match status" value="3"/>
</dbReference>
<dbReference type="AlphaFoldDB" id="A0AA41NIC9"/>
<organism evidence="14 15">
    <name type="scientific">Sciurus carolinensis</name>
    <name type="common">Eastern gray squirrel</name>
    <dbReference type="NCBI Taxonomy" id="30640"/>
    <lineage>
        <taxon>Eukaryota</taxon>
        <taxon>Metazoa</taxon>
        <taxon>Chordata</taxon>
        <taxon>Craniata</taxon>
        <taxon>Vertebrata</taxon>
        <taxon>Euteleostomi</taxon>
        <taxon>Mammalia</taxon>
        <taxon>Eutheria</taxon>
        <taxon>Euarchontoglires</taxon>
        <taxon>Glires</taxon>
        <taxon>Rodentia</taxon>
        <taxon>Sciuromorpha</taxon>
        <taxon>Sciuridae</taxon>
        <taxon>Sciurinae</taxon>
        <taxon>Sciurini</taxon>
        <taxon>Sciurus</taxon>
    </lineage>
</organism>